<gene>
    <name evidence="2" type="ORF">BMW23_0413</name>
</gene>
<feature type="region of interest" description="Disordered" evidence="1">
    <location>
        <begin position="1"/>
        <end position="29"/>
    </location>
</feature>
<sequence length="63" mass="7801">MRSFLNSVSWSNYQNHPTQTYNNSGSKNPYYKYYKDSLKIKLYPTYKSKYEYSDFDNLNDYYY</sequence>
<protein>
    <submittedName>
        <fullName evidence="2">Uncharacterized protein</fullName>
    </submittedName>
</protein>
<accession>A0A2H4UUC3</accession>
<keyword evidence="3" id="KW-1185">Reference proteome</keyword>
<evidence type="ECO:0000313" key="3">
    <source>
        <dbReference type="Proteomes" id="UP000240325"/>
    </source>
</evidence>
<feature type="compositionally biased region" description="Polar residues" evidence="1">
    <location>
        <begin position="1"/>
        <end position="27"/>
    </location>
</feature>
<organism evidence="2">
    <name type="scientific">Bodo saltans virus</name>
    <dbReference type="NCBI Taxonomy" id="2024608"/>
    <lineage>
        <taxon>Viruses</taxon>
        <taxon>Varidnaviria</taxon>
        <taxon>Bamfordvirae</taxon>
        <taxon>Nucleocytoviricota</taxon>
        <taxon>Megaviricetes</taxon>
        <taxon>Imitervirales</taxon>
        <taxon>Mimiviridae</taxon>
        <taxon>Klosneuvirinae</taxon>
        <taxon>Theiavirus</taxon>
        <taxon>Theiavirus salishense</taxon>
    </lineage>
</organism>
<name>A0A2H4UUC3_9VIRU</name>
<evidence type="ECO:0000256" key="1">
    <source>
        <dbReference type="SAM" id="MobiDB-lite"/>
    </source>
</evidence>
<evidence type="ECO:0000313" key="2">
    <source>
        <dbReference type="EMBL" id="ATZ80466.1"/>
    </source>
</evidence>
<proteinExistence type="predicted"/>
<dbReference type="EMBL" id="MF782455">
    <property type="protein sequence ID" value="ATZ80466.1"/>
    <property type="molecule type" value="Genomic_DNA"/>
</dbReference>
<dbReference type="Proteomes" id="UP000240325">
    <property type="component" value="Segment"/>
</dbReference>
<reference evidence="2" key="1">
    <citation type="journal article" date="2017" name="Elife">
        <title>The kinetoplastid-infecting Bodo saltans virus (BsV), a window into the most abundant giant viruses in the sea.</title>
        <authorList>
            <person name="Deeg C.M."/>
            <person name="Chow C.-E.T."/>
            <person name="Suttle C.A."/>
        </authorList>
    </citation>
    <scope>NUCLEOTIDE SEQUENCE</scope>
    <source>
        <strain evidence="2">NG1</strain>
    </source>
</reference>